<dbReference type="InterPro" id="IPR028081">
    <property type="entry name" value="Leu-bd"/>
</dbReference>
<evidence type="ECO:0000256" key="1">
    <source>
        <dbReference type="ARBA" id="ARBA00010062"/>
    </source>
</evidence>
<keyword evidence="5" id="KW-1185">Reference proteome</keyword>
<dbReference type="EMBL" id="LN890656">
    <property type="protein sequence ID" value="CUS05758.1"/>
    <property type="molecule type" value="Genomic_DNA"/>
</dbReference>
<reference evidence="4" key="1">
    <citation type="submission" date="2016-01" db="EMBL/GenBank/DDBJ databases">
        <authorList>
            <person name="Mcilroy J.S."/>
            <person name="Karst M S."/>
            <person name="Albertsen M."/>
        </authorList>
    </citation>
    <scope>NUCLEOTIDE SEQUENCE</scope>
    <source>
        <strain evidence="4">Cfx-K</strain>
    </source>
</reference>
<dbReference type="PANTHER" id="PTHR30483">
    <property type="entry name" value="LEUCINE-SPECIFIC-BINDING PROTEIN"/>
    <property type="match status" value="1"/>
</dbReference>
<sequence>MKATAKRIGWGAMIVLAALGLVGCGGAAEAEPITIGLNLEISGDIPKVGEHSREAAELFVETINAAGGVLVGDERRTLALDLADNGGAADGATTAAQRLIADGALLLIGPNASVAAVPAGAVADDAATPMISPWSTNPATTAGRPWVFRVPFIDSFQGPILAGFAAEEFGATRACVLYAADSDAPRGVAEQFRDAWLETHGPESVVAFESFATGDEDFSTQLDAIGKAACEVLFTPQYYNEVPLIVAQAHAAGLTMPIIGNDGWSDPQLLELCGTECDGAFFGAHYIAAGATGATAEFIRRFEERTGEIPSDVGALTWDAMQLAALAIEGCGALTGDIAADRACVRDALAAVRDFEGITGRMTFNGSGDPVKCMVIATIREGTALYHRSACP</sequence>
<dbReference type="RefSeq" id="WP_095045127.1">
    <property type="nucleotide sequence ID" value="NZ_LN890656.1"/>
</dbReference>
<dbReference type="SUPFAM" id="SSF53822">
    <property type="entry name" value="Periplasmic binding protein-like I"/>
    <property type="match status" value="1"/>
</dbReference>
<dbReference type="InterPro" id="IPR051010">
    <property type="entry name" value="BCAA_transport"/>
</dbReference>
<dbReference type="Gene3D" id="3.40.50.2300">
    <property type="match status" value="2"/>
</dbReference>
<dbReference type="AlphaFoldDB" id="A0A160T8L1"/>
<dbReference type="OrthoDB" id="9783240at2"/>
<accession>A0A160T8L1</accession>
<protein>
    <submittedName>
        <fullName evidence="4">Branched-chain amino acid ABC transporter substrate-binding protein</fullName>
    </submittedName>
</protein>
<keyword evidence="2" id="KW-0732">Signal</keyword>
<dbReference type="InterPro" id="IPR028082">
    <property type="entry name" value="Peripla_BP_I"/>
</dbReference>
<proteinExistence type="inferred from homology"/>
<dbReference type="PANTHER" id="PTHR30483:SF6">
    <property type="entry name" value="PERIPLASMIC BINDING PROTEIN OF ABC TRANSPORTER FOR NATURAL AMINO ACIDS"/>
    <property type="match status" value="1"/>
</dbReference>
<evidence type="ECO:0000256" key="2">
    <source>
        <dbReference type="ARBA" id="ARBA00022729"/>
    </source>
</evidence>
<dbReference type="PROSITE" id="PS51257">
    <property type="entry name" value="PROKAR_LIPOPROTEIN"/>
    <property type="match status" value="1"/>
</dbReference>
<evidence type="ECO:0000313" key="5">
    <source>
        <dbReference type="Proteomes" id="UP000215027"/>
    </source>
</evidence>
<comment type="similarity">
    <text evidence="1">Belongs to the leucine-binding protein family.</text>
</comment>
<evidence type="ECO:0000313" key="4">
    <source>
        <dbReference type="EMBL" id="CUS05758.1"/>
    </source>
</evidence>
<name>A0A160T8L1_9CHLR</name>
<dbReference type="KEGG" id="pbf:CFX0092_B0224"/>
<dbReference type="Pfam" id="PF13458">
    <property type="entry name" value="Peripla_BP_6"/>
    <property type="match status" value="1"/>
</dbReference>
<gene>
    <name evidence="4" type="ORF">CFX0092_B0224</name>
</gene>
<dbReference type="Proteomes" id="UP000215027">
    <property type="component" value="Chromosome II"/>
</dbReference>
<feature type="domain" description="Leucine-binding protein" evidence="3">
    <location>
        <begin position="32"/>
        <end position="382"/>
    </location>
</feature>
<dbReference type="CDD" id="cd06347">
    <property type="entry name" value="PBP1_ABC_LivK_ligand_binding-like"/>
    <property type="match status" value="1"/>
</dbReference>
<organism evidence="4 5">
    <name type="scientific">Candidatus Promineifilum breve</name>
    <dbReference type="NCBI Taxonomy" id="1806508"/>
    <lineage>
        <taxon>Bacteria</taxon>
        <taxon>Bacillati</taxon>
        <taxon>Chloroflexota</taxon>
        <taxon>Ardenticatenia</taxon>
        <taxon>Candidatus Promineifilales</taxon>
        <taxon>Candidatus Promineifilaceae</taxon>
        <taxon>Candidatus Promineifilum</taxon>
    </lineage>
</organism>
<evidence type="ECO:0000259" key="3">
    <source>
        <dbReference type="Pfam" id="PF13458"/>
    </source>
</evidence>